<evidence type="ECO:0000313" key="4">
    <source>
        <dbReference type="EMBL" id="AHG19812.1"/>
    </source>
</evidence>
<evidence type="ECO:0000256" key="1">
    <source>
        <dbReference type="SAM" id="Phobius"/>
    </source>
</evidence>
<dbReference type="SMART" id="SM00267">
    <property type="entry name" value="GGDEF"/>
    <property type="match status" value="1"/>
</dbReference>
<dbReference type="SMART" id="SM00052">
    <property type="entry name" value="EAL"/>
    <property type="match status" value="1"/>
</dbReference>
<feature type="domain" description="EAL" evidence="2">
    <location>
        <begin position="393"/>
        <end position="641"/>
    </location>
</feature>
<dbReference type="PROSITE" id="PS50887">
    <property type="entry name" value="GGDEF"/>
    <property type="match status" value="1"/>
</dbReference>
<dbReference type="HOGENOM" id="CLU_028330_0_0_6"/>
<dbReference type="InterPro" id="IPR029787">
    <property type="entry name" value="Nucleotide_cyclase"/>
</dbReference>
<dbReference type="GO" id="GO:0071111">
    <property type="term" value="F:cyclic-guanylate-specific phosphodiesterase activity"/>
    <property type="evidence" value="ECO:0007669"/>
    <property type="project" value="InterPro"/>
</dbReference>
<evidence type="ECO:0000313" key="5">
    <source>
        <dbReference type="Proteomes" id="UP000019030"/>
    </source>
</evidence>
<accession>W0LC12</accession>
<keyword evidence="1" id="KW-0812">Transmembrane</keyword>
<dbReference type="InterPro" id="IPR033423">
    <property type="entry name" value="GAPES4"/>
</dbReference>
<gene>
    <name evidence="4" type="ORF">Z042_09385</name>
</gene>
<dbReference type="PATRIC" id="fig|1441930.4.peg.1873"/>
<proteinExistence type="predicted"/>
<sequence length="643" mass="73408">MRFTTKLSALITLLVALAMLLMLIGCSYSFFQVTEERIERRFETLAVSLDQMMLHEPPQEYARWLPLVMQPLGIVAISIDTEKSNLFTYRLPVQKEPWESLNGHRQVSLSMMHHPGTVLNITYFDPFITDMRSLQSTAAVILSVIIMIAILLFSLRWLREQAEGEDRLERRARRILNGEREEVLKGDVREWPATVSGALDRLLADLAEAREERNRVDTLIRAFAAQDAKTGLNNRLFFDNQLTTQLEEGGAHGIVMMVRLPDFDTLREIHGNATVQELMYSLVNLLSTFVMRYPDALLARYFHSDFTVLLPHRTLKEADGIATQLINAIDSLPSTTLIDREAFLHIGVVAYRSGQTTEQIIDNAEQATRHAALQGENSWYVYDSDVPEKGRGNVKWRTLLEQVLARGGPRLYLQPVITVEGEVHHRKVMSRIHDGTQELLPAEYLPLIKQFGLAESYDRQHMSRIIPLLSLWPEETLAFPLCVDSLLQRSFQRWVRDTLLQCEKSSRRRILIELAEAEVCQHIDRLRPVLRLFSGLGCRLVVSQAGLTVVSTSYIKYLPVEIVKLHPGLVRSIDRRDENQLFAQSLTGACEGTQTQVFAIGVRTRNEWQTLKECGILGGQGDFFAAPEPIDVSRKKYSRRYRV</sequence>
<feature type="domain" description="GGDEF" evidence="3">
    <location>
        <begin position="251"/>
        <end position="384"/>
    </location>
</feature>
<dbReference type="NCBIfam" id="NF008281">
    <property type="entry name" value="PRK11059.1"/>
    <property type="match status" value="1"/>
</dbReference>
<dbReference type="PANTHER" id="PTHR33121">
    <property type="entry name" value="CYCLIC DI-GMP PHOSPHODIESTERASE PDEF"/>
    <property type="match status" value="1"/>
</dbReference>
<dbReference type="eggNOG" id="COG2200">
    <property type="taxonomic scope" value="Bacteria"/>
</dbReference>
<evidence type="ECO:0000259" key="2">
    <source>
        <dbReference type="PROSITE" id="PS50883"/>
    </source>
</evidence>
<dbReference type="Pfam" id="PF00563">
    <property type="entry name" value="EAL"/>
    <property type="match status" value="1"/>
</dbReference>
<dbReference type="STRING" id="1441930.Z042_09385"/>
<dbReference type="eggNOG" id="COG2199">
    <property type="taxonomic scope" value="Bacteria"/>
</dbReference>
<dbReference type="Proteomes" id="UP000019030">
    <property type="component" value="Chromosome"/>
</dbReference>
<dbReference type="InterPro" id="IPR001633">
    <property type="entry name" value="EAL_dom"/>
</dbReference>
<dbReference type="CDD" id="cd01948">
    <property type="entry name" value="EAL"/>
    <property type="match status" value="1"/>
</dbReference>
<dbReference type="Pfam" id="PF17157">
    <property type="entry name" value="GAPES4"/>
    <property type="match status" value="1"/>
</dbReference>
<dbReference type="RefSeq" id="WP_024913301.1">
    <property type="nucleotide sequence ID" value="NZ_CP007044.2"/>
</dbReference>
<dbReference type="AlphaFoldDB" id="W0LC12"/>
<dbReference type="Pfam" id="PF00990">
    <property type="entry name" value="GGDEF"/>
    <property type="match status" value="1"/>
</dbReference>
<name>W0LC12_9GAMM</name>
<dbReference type="InterPro" id="IPR000160">
    <property type="entry name" value="GGDEF_dom"/>
</dbReference>
<evidence type="ECO:0000259" key="3">
    <source>
        <dbReference type="PROSITE" id="PS50887"/>
    </source>
</evidence>
<organism evidence="4 5">
    <name type="scientific">Chania multitudinisentens RB-25</name>
    <dbReference type="NCBI Taxonomy" id="1441930"/>
    <lineage>
        <taxon>Bacteria</taxon>
        <taxon>Pseudomonadati</taxon>
        <taxon>Pseudomonadota</taxon>
        <taxon>Gammaproteobacteria</taxon>
        <taxon>Enterobacterales</taxon>
        <taxon>Yersiniaceae</taxon>
        <taxon>Chania</taxon>
    </lineage>
</organism>
<reference evidence="4 5" key="1">
    <citation type="submission" date="2014-01" db="EMBL/GenBank/DDBJ databases">
        <title>Isolation of Serratia multitudinisentens RB-25 from Ex-Landfill site.</title>
        <authorList>
            <person name="Robson E.H.J."/>
        </authorList>
    </citation>
    <scope>NUCLEOTIDE SEQUENCE [LARGE SCALE GENOMIC DNA]</scope>
    <source>
        <strain evidence="4 5">RB-25</strain>
    </source>
</reference>
<dbReference type="Gene3D" id="3.30.70.270">
    <property type="match status" value="1"/>
</dbReference>
<dbReference type="InterPro" id="IPR043128">
    <property type="entry name" value="Rev_trsase/Diguanyl_cyclase"/>
</dbReference>
<reference evidence="4 5" key="2">
    <citation type="submission" date="2015-03" db="EMBL/GenBank/DDBJ databases">
        <authorList>
            <person name="Chan K.-G."/>
        </authorList>
    </citation>
    <scope>NUCLEOTIDE SEQUENCE [LARGE SCALE GENOMIC DNA]</scope>
    <source>
        <strain evidence="4 5">RB-25</strain>
    </source>
</reference>
<dbReference type="OrthoDB" id="5894408at2"/>
<dbReference type="InterPro" id="IPR035919">
    <property type="entry name" value="EAL_sf"/>
</dbReference>
<dbReference type="InterPro" id="IPR050706">
    <property type="entry name" value="Cyclic-di-GMP_PDE-like"/>
</dbReference>
<dbReference type="SUPFAM" id="SSF55073">
    <property type="entry name" value="Nucleotide cyclase"/>
    <property type="match status" value="1"/>
</dbReference>
<dbReference type="KEGG" id="sfo:Z042_09385"/>
<dbReference type="Gene3D" id="3.20.20.450">
    <property type="entry name" value="EAL domain"/>
    <property type="match status" value="1"/>
</dbReference>
<dbReference type="PROSITE" id="PS51257">
    <property type="entry name" value="PROKAR_LIPOPROTEIN"/>
    <property type="match status" value="1"/>
</dbReference>
<protein>
    <submittedName>
        <fullName evidence="4">Regulatory protein CsrD</fullName>
    </submittedName>
</protein>
<keyword evidence="5" id="KW-1185">Reference proteome</keyword>
<keyword evidence="1" id="KW-1133">Transmembrane helix</keyword>
<dbReference type="SUPFAM" id="SSF141868">
    <property type="entry name" value="EAL domain-like"/>
    <property type="match status" value="1"/>
</dbReference>
<dbReference type="PANTHER" id="PTHR33121:SF32">
    <property type="entry name" value="RNASE E SPECIFICITY FACTOR CSRD"/>
    <property type="match status" value="1"/>
</dbReference>
<dbReference type="EMBL" id="CP007044">
    <property type="protein sequence ID" value="AHG19812.1"/>
    <property type="molecule type" value="Genomic_DNA"/>
</dbReference>
<keyword evidence="1" id="KW-0472">Membrane</keyword>
<feature type="transmembrane region" description="Helical" evidence="1">
    <location>
        <begin position="138"/>
        <end position="158"/>
    </location>
</feature>
<feature type="transmembrane region" description="Helical" evidence="1">
    <location>
        <begin position="7"/>
        <end position="31"/>
    </location>
</feature>
<dbReference type="PROSITE" id="PS50883">
    <property type="entry name" value="EAL"/>
    <property type="match status" value="1"/>
</dbReference>